<dbReference type="InterPro" id="IPR005467">
    <property type="entry name" value="His_kinase_dom"/>
</dbReference>
<dbReference type="Gene3D" id="1.10.287.130">
    <property type="match status" value="1"/>
</dbReference>
<evidence type="ECO:0000256" key="8">
    <source>
        <dbReference type="ARBA" id="ARBA00022777"/>
    </source>
</evidence>
<dbReference type="PANTHER" id="PTHR45569">
    <property type="entry name" value="SENSOR PROTEIN KDPD"/>
    <property type="match status" value="1"/>
</dbReference>
<dbReference type="Pfam" id="PF13493">
    <property type="entry name" value="DUF4118"/>
    <property type="match status" value="1"/>
</dbReference>
<evidence type="ECO:0000256" key="13">
    <source>
        <dbReference type="SAM" id="Phobius"/>
    </source>
</evidence>
<keyword evidence="16" id="KW-1185">Reference proteome</keyword>
<organism evidence="15 16">
    <name type="scientific">Azohydromonas lata</name>
    <dbReference type="NCBI Taxonomy" id="45677"/>
    <lineage>
        <taxon>Bacteria</taxon>
        <taxon>Pseudomonadati</taxon>
        <taxon>Pseudomonadota</taxon>
        <taxon>Betaproteobacteria</taxon>
        <taxon>Burkholderiales</taxon>
        <taxon>Sphaerotilaceae</taxon>
        <taxon>Azohydromonas</taxon>
    </lineage>
</organism>
<name>A0ABU5IR08_9BURK</name>
<keyword evidence="10 13" id="KW-1133">Transmembrane helix</keyword>
<dbReference type="EMBL" id="JAXOJX010000109">
    <property type="protein sequence ID" value="MDZ5461336.1"/>
    <property type="molecule type" value="Genomic_DNA"/>
</dbReference>
<dbReference type="Gene3D" id="3.30.565.10">
    <property type="entry name" value="Histidine kinase-like ATPase, C-terminal domain"/>
    <property type="match status" value="1"/>
</dbReference>
<dbReference type="SUPFAM" id="SSF47384">
    <property type="entry name" value="Homodimeric domain of signal transducing histidine kinase"/>
    <property type="match status" value="1"/>
</dbReference>
<dbReference type="InterPro" id="IPR036890">
    <property type="entry name" value="HATPase_C_sf"/>
</dbReference>
<evidence type="ECO:0000256" key="6">
    <source>
        <dbReference type="ARBA" id="ARBA00022692"/>
    </source>
</evidence>
<dbReference type="EC" id="2.7.13.3" evidence="3"/>
<dbReference type="SMART" id="SM00388">
    <property type="entry name" value="HisKA"/>
    <property type="match status" value="1"/>
</dbReference>
<dbReference type="InterPro" id="IPR003661">
    <property type="entry name" value="HisK_dim/P_dom"/>
</dbReference>
<dbReference type="Pfam" id="PF02518">
    <property type="entry name" value="HATPase_c"/>
    <property type="match status" value="1"/>
</dbReference>
<evidence type="ECO:0000256" key="1">
    <source>
        <dbReference type="ARBA" id="ARBA00000085"/>
    </source>
</evidence>
<dbReference type="Pfam" id="PF00512">
    <property type="entry name" value="HisKA"/>
    <property type="match status" value="1"/>
</dbReference>
<evidence type="ECO:0000256" key="2">
    <source>
        <dbReference type="ARBA" id="ARBA00004141"/>
    </source>
</evidence>
<comment type="caution">
    <text evidence="15">The sequence shown here is derived from an EMBL/GenBank/DDBJ whole genome shotgun (WGS) entry which is preliminary data.</text>
</comment>
<evidence type="ECO:0000256" key="9">
    <source>
        <dbReference type="ARBA" id="ARBA00022840"/>
    </source>
</evidence>
<dbReference type="CDD" id="cd00082">
    <property type="entry name" value="HisKA"/>
    <property type="match status" value="1"/>
</dbReference>
<evidence type="ECO:0000256" key="5">
    <source>
        <dbReference type="ARBA" id="ARBA00022679"/>
    </source>
</evidence>
<dbReference type="PROSITE" id="PS50109">
    <property type="entry name" value="HIS_KIN"/>
    <property type="match status" value="1"/>
</dbReference>
<dbReference type="InterPro" id="IPR052023">
    <property type="entry name" value="Histidine_kinase_KdpD"/>
</dbReference>
<evidence type="ECO:0000256" key="7">
    <source>
        <dbReference type="ARBA" id="ARBA00022741"/>
    </source>
</evidence>
<comment type="subcellular location">
    <subcellularLocation>
        <location evidence="2">Membrane</location>
        <topology evidence="2">Multi-pass membrane protein</topology>
    </subcellularLocation>
</comment>
<dbReference type="InterPro" id="IPR025201">
    <property type="entry name" value="KdpD_TM"/>
</dbReference>
<feature type="transmembrane region" description="Helical" evidence="13">
    <location>
        <begin position="12"/>
        <end position="31"/>
    </location>
</feature>
<keyword evidence="8" id="KW-0418">Kinase</keyword>
<reference evidence="15 16" key="1">
    <citation type="submission" date="2023-11" db="EMBL/GenBank/DDBJ databases">
        <title>Draft genome of Azohydromonas lata strain H1 (DSM1123), a polyhydroxyalkanoate producer.</title>
        <authorList>
            <person name="Traversa D."/>
            <person name="D'Addabbo P."/>
            <person name="Pazzani C."/>
            <person name="Manzari C."/>
            <person name="Chiara M."/>
            <person name="Scrascia M."/>
        </authorList>
    </citation>
    <scope>NUCLEOTIDE SEQUENCE [LARGE SCALE GENOMIC DNA]</scope>
    <source>
        <strain evidence="15 16">H1</strain>
    </source>
</reference>
<proteinExistence type="predicted"/>
<evidence type="ECO:0000256" key="12">
    <source>
        <dbReference type="ARBA" id="ARBA00023136"/>
    </source>
</evidence>
<keyword evidence="4" id="KW-0597">Phosphoprotein</keyword>
<keyword evidence="12 13" id="KW-0472">Membrane</keyword>
<dbReference type="PANTHER" id="PTHR45569:SF1">
    <property type="entry name" value="SENSOR PROTEIN KDPD"/>
    <property type="match status" value="1"/>
</dbReference>
<dbReference type="CDD" id="cd00075">
    <property type="entry name" value="HATPase"/>
    <property type="match status" value="1"/>
</dbReference>
<evidence type="ECO:0000313" key="16">
    <source>
        <dbReference type="Proteomes" id="UP001293718"/>
    </source>
</evidence>
<evidence type="ECO:0000256" key="3">
    <source>
        <dbReference type="ARBA" id="ARBA00012438"/>
    </source>
</evidence>
<keyword evidence="5" id="KW-0808">Transferase</keyword>
<dbReference type="SUPFAM" id="SSF55874">
    <property type="entry name" value="ATPase domain of HSP90 chaperone/DNA topoisomerase II/histidine kinase"/>
    <property type="match status" value="1"/>
</dbReference>
<protein>
    <recommendedName>
        <fullName evidence="3">histidine kinase</fullName>
        <ecNumber evidence="3">2.7.13.3</ecNumber>
    </recommendedName>
</protein>
<dbReference type="Proteomes" id="UP001293718">
    <property type="component" value="Unassembled WGS sequence"/>
</dbReference>
<feature type="transmembrane region" description="Helical" evidence="13">
    <location>
        <begin position="90"/>
        <end position="108"/>
    </location>
</feature>
<feature type="domain" description="Histidine kinase" evidence="14">
    <location>
        <begin position="288"/>
        <end position="458"/>
    </location>
</feature>
<evidence type="ECO:0000256" key="11">
    <source>
        <dbReference type="ARBA" id="ARBA00023012"/>
    </source>
</evidence>
<evidence type="ECO:0000256" key="4">
    <source>
        <dbReference type="ARBA" id="ARBA00022553"/>
    </source>
</evidence>
<dbReference type="Gene3D" id="1.20.120.620">
    <property type="entry name" value="Backbone structure of the membrane domain of e. Coli histidine kinase receptor kdpd"/>
    <property type="match status" value="1"/>
</dbReference>
<keyword evidence="11" id="KW-0902">Two-component regulatory system</keyword>
<gene>
    <name evidence="15" type="ORF">SM757_32655</name>
</gene>
<dbReference type="RefSeq" id="WP_322468530.1">
    <property type="nucleotide sequence ID" value="NZ_JAXOJX010000109.1"/>
</dbReference>
<evidence type="ECO:0000313" key="15">
    <source>
        <dbReference type="EMBL" id="MDZ5461336.1"/>
    </source>
</evidence>
<feature type="non-terminal residue" evidence="15">
    <location>
        <position position="458"/>
    </location>
</feature>
<evidence type="ECO:0000259" key="14">
    <source>
        <dbReference type="PROSITE" id="PS50109"/>
    </source>
</evidence>
<dbReference type="InterPro" id="IPR036097">
    <property type="entry name" value="HisK_dim/P_sf"/>
</dbReference>
<feature type="transmembrane region" description="Helical" evidence="13">
    <location>
        <begin position="43"/>
        <end position="70"/>
    </location>
</feature>
<dbReference type="InterPro" id="IPR038318">
    <property type="entry name" value="KdpD_sf"/>
</dbReference>
<keyword evidence="7" id="KW-0547">Nucleotide-binding</keyword>
<comment type="catalytic activity">
    <reaction evidence="1">
        <text>ATP + protein L-histidine = ADP + protein N-phospho-L-histidine.</text>
        <dbReference type="EC" id="2.7.13.3"/>
    </reaction>
</comment>
<accession>A0ABU5IR08</accession>
<keyword evidence="9" id="KW-0067">ATP-binding</keyword>
<dbReference type="InterPro" id="IPR003594">
    <property type="entry name" value="HATPase_dom"/>
</dbReference>
<evidence type="ECO:0000256" key="10">
    <source>
        <dbReference type="ARBA" id="ARBA00022989"/>
    </source>
</evidence>
<sequence>MDTEHHFPWHALRRLPAAAVWAAAWAAMLALDGRVDLANLAMLPVLASALATLWLPIAPSLLLTLASVLAFNWAFVPPRHDFTVDLRQDALLLGAMLLVSALVAGLVARQRRLADSARHHAAQAEQLRRFAEALRDAEAPAQQGALLRQALQQLWGAEPALLLLQDALPDSDDPQAVLNLGTADADARAGLWQCLRQARAFGPGTGAHGELRQWYLPLRGRQAAFGAAVLALDALPPATHEVEALRRQAQALCDQAGLSLQRLQAQRAAERAREQAQAQGVRNALLAAISHDYRTPLAAILGAATSLLEQGERLTPAQRGRLARSIVDETTMLSRLTDNTLQLARLDAPGVQLRLDWESAEEIVGAVLRRVRPHDPGRRVRAWLAPGLPLLRCDALLLAQLLENLVDNALKYSEAPAPVELAVQPRPGHVVLAVRDRGPGVAPGWREKVFEVFQRGEP</sequence>
<keyword evidence="6 13" id="KW-0812">Transmembrane</keyword>